<evidence type="ECO:0000313" key="11">
    <source>
        <dbReference type="EMBL" id="MBG6137664.1"/>
    </source>
</evidence>
<keyword evidence="6" id="KW-0408">Iron</keyword>
<dbReference type="Proteomes" id="UP000622552">
    <property type="component" value="Unassembled WGS sequence"/>
</dbReference>
<protein>
    <submittedName>
        <fullName evidence="11">L-lactate dehydrogenase complex protein LldF</fullName>
    </submittedName>
</protein>
<dbReference type="PROSITE" id="PS00198">
    <property type="entry name" value="4FE4S_FER_1"/>
    <property type="match status" value="1"/>
</dbReference>
<evidence type="ECO:0000256" key="3">
    <source>
        <dbReference type="ARBA" id="ARBA00022723"/>
    </source>
</evidence>
<keyword evidence="3" id="KW-0479">Metal-binding</keyword>
<dbReference type="NCBIfam" id="TIGR00273">
    <property type="entry name" value="LutB/LldF family L-lactate oxidation iron-sulfur protein"/>
    <property type="match status" value="1"/>
</dbReference>
<dbReference type="Gene3D" id="1.10.1060.10">
    <property type="entry name" value="Alpha-helical ferredoxin"/>
    <property type="match status" value="1"/>
</dbReference>
<dbReference type="InterPro" id="IPR024569">
    <property type="entry name" value="LutB_C"/>
</dbReference>
<evidence type="ECO:0000313" key="12">
    <source>
        <dbReference type="Proteomes" id="UP000622552"/>
    </source>
</evidence>
<dbReference type="SUPFAM" id="SSF54862">
    <property type="entry name" value="4Fe-4S ferredoxins"/>
    <property type="match status" value="1"/>
</dbReference>
<gene>
    <name evidence="11" type="ORF">IW245_003858</name>
</gene>
<keyword evidence="4" id="KW-0677">Repeat</keyword>
<dbReference type="InterPro" id="IPR017896">
    <property type="entry name" value="4Fe4S_Fe-S-bd"/>
</dbReference>
<organism evidence="11 12">
    <name type="scientific">Longispora fulva</name>
    <dbReference type="NCBI Taxonomy" id="619741"/>
    <lineage>
        <taxon>Bacteria</taxon>
        <taxon>Bacillati</taxon>
        <taxon>Actinomycetota</taxon>
        <taxon>Actinomycetes</taxon>
        <taxon>Micromonosporales</taxon>
        <taxon>Micromonosporaceae</taxon>
        <taxon>Longispora</taxon>
    </lineage>
</organism>
<dbReference type="GO" id="GO:0051539">
    <property type="term" value="F:4 iron, 4 sulfur cluster binding"/>
    <property type="evidence" value="ECO:0007669"/>
    <property type="project" value="UniProtKB-KW"/>
</dbReference>
<evidence type="ECO:0000256" key="5">
    <source>
        <dbReference type="ARBA" id="ARBA00022982"/>
    </source>
</evidence>
<dbReference type="GO" id="GO:0046872">
    <property type="term" value="F:metal ion binding"/>
    <property type="evidence" value="ECO:0007669"/>
    <property type="project" value="UniProtKB-KW"/>
</dbReference>
<dbReference type="PANTHER" id="PTHR47153:SF2">
    <property type="entry name" value="LACTATE UTILIZATION PROTEIN B"/>
    <property type="match status" value="1"/>
</dbReference>
<dbReference type="GO" id="GO:0006089">
    <property type="term" value="P:lactate metabolic process"/>
    <property type="evidence" value="ECO:0007669"/>
    <property type="project" value="InterPro"/>
</dbReference>
<dbReference type="PANTHER" id="PTHR47153">
    <property type="entry name" value="LACTATE UTILIZATION PROTEIN B"/>
    <property type="match status" value="1"/>
</dbReference>
<evidence type="ECO:0000256" key="2">
    <source>
        <dbReference type="ARBA" id="ARBA00022485"/>
    </source>
</evidence>
<feature type="domain" description="4Fe-4S ferredoxin-type" evidence="10">
    <location>
        <begin position="307"/>
        <end position="376"/>
    </location>
</feature>
<evidence type="ECO:0000259" key="10">
    <source>
        <dbReference type="Pfam" id="PF13183"/>
    </source>
</evidence>
<keyword evidence="2" id="KW-0004">4Fe-4S</keyword>
<evidence type="ECO:0000256" key="7">
    <source>
        <dbReference type="ARBA" id="ARBA00023014"/>
    </source>
</evidence>
<dbReference type="Pfam" id="PF11870">
    <property type="entry name" value="LutB_C"/>
    <property type="match status" value="1"/>
</dbReference>
<dbReference type="InterPro" id="IPR017900">
    <property type="entry name" value="4Fe4S_Fe_S_CS"/>
</dbReference>
<feature type="domain" description="LUD" evidence="8">
    <location>
        <begin position="67"/>
        <end position="291"/>
    </location>
</feature>
<name>A0A8J7GF57_9ACTN</name>
<dbReference type="AlphaFoldDB" id="A0A8J7GF57"/>
<dbReference type="RefSeq" id="WP_197004504.1">
    <property type="nucleotide sequence ID" value="NZ_BONS01000024.1"/>
</dbReference>
<accession>A0A8J7GF57</accession>
<proteinExistence type="predicted"/>
<evidence type="ECO:0000259" key="9">
    <source>
        <dbReference type="Pfam" id="PF11870"/>
    </source>
</evidence>
<evidence type="ECO:0000259" key="8">
    <source>
        <dbReference type="Pfam" id="PF02589"/>
    </source>
</evidence>
<dbReference type="InterPro" id="IPR003741">
    <property type="entry name" value="LUD_dom"/>
</dbReference>
<feature type="domain" description="Lactate utilization protein B C-terminal" evidence="9">
    <location>
        <begin position="393"/>
        <end position="462"/>
    </location>
</feature>
<dbReference type="Pfam" id="PF02589">
    <property type="entry name" value="LUD_dom"/>
    <property type="match status" value="1"/>
</dbReference>
<keyword evidence="7" id="KW-0411">Iron-sulfur</keyword>
<dbReference type="InterPro" id="IPR024185">
    <property type="entry name" value="FTHF_cligase-like_sf"/>
</dbReference>
<reference evidence="11" key="1">
    <citation type="submission" date="2020-11" db="EMBL/GenBank/DDBJ databases">
        <title>Sequencing the genomes of 1000 actinobacteria strains.</title>
        <authorList>
            <person name="Klenk H.-P."/>
        </authorList>
    </citation>
    <scope>NUCLEOTIDE SEQUENCE</scope>
    <source>
        <strain evidence="11">DSM 45356</strain>
    </source>
</reference>
<dbReference type="InterPro" id="IPR037171">
    <property type="entry name" value="NagB/RpiA_transferase-like"/>
</dbReference>
<dbReference type="SUPFAM" id="SSF100950">
    <property type="entry name" value="NagB/RpiA/CoA transferase-like"/>
    <property type="match status" value="1"/>
</dbReference>
<dbReference type="Gene3D" id="3.40.50.10420">
    <property type="entry name" value="NagB/RpiA/CoA transferase-like"/>
    <property type="match status" value="1"/>
</dbReference>
<keyword evidence="5" id="KW-0249">Electron transport</keyword>
<evidence type="ECO:0000256" key="4">
    <source>
        <dbReference type="ARBA" id="ARBA00022737"/>
    </source>
</evidence>
<sequence>MRTYLGFPQAAAVSTMDSQLRANLRNATHTIRDKRAAAIGELPDWPGLRAHAKAVKDHTLRNLESYLEQFEAAVVAAGGQVHWARDAAEANRIVIDLVREAEASEVVKVKSMATQEIGLNEALEAAGIAAHETDLAELIVQLGGDTPSHILVPAIHRNRAEIREIFRDRMPDAPADLTDEPAVLAAAARTHLRERFLAAKVAVSGANFAVAETGTLVVVESEGNGRMCLTLPEILISIVGIEKLVPTFADLDVFLQLLPRSSTGERMNPYTSMWTGVTPGDGPTSVHVVLVDNGRTRVLADDVGRQALRCIRCSACLNVCPVYERAGGHAYGSVYPGPIGAILTPQLRGVGSALDTSLPYASTLCGACYDVCPVAIDIPEVLVHLRARVASGPGHLGEKAAMGVAGWVLRSPRRLGWAQRWAVRTRRFAPKRLPGAFGGWTDTRDLPRVPEQSFRDWWRSEGEKG</sequence>
<comment type="caution">
    <text evidence="11">The sequence shown here is derived from an EMBL/GenBank/DDBJ whole genome shotgun (WGS) entry which is preliminary data.</text>
</comment>
<keyword evidence="12" id="KW-1185">Reference proteome</keyword>
<dbReference type="InterPro" id="IPR004452">
    <property type="entry name" value="LutB/LldF"/>
</dbReference>
<dbReference type="EMBL" id="JADOUF010000001">
    <property type="protein sequence ID" value="MBG6137664.1"/>
    <property type="molecule type" value="Genomic_DNA"/>
</dbReference>
<keyword evidence="1" id="KW-0813">Transport</keyword>
<dbReference type="Pfam" id="PF13183">
    <property type="entry name" value="Fer4_8"/>
    <property type="match status" value="1"/>
</dbReference>
<dbReference type="InterPro" id="IPR009051">
    <property type="entry name" value="Helical_ferredxn"/>
</dbReference>
<evidence type="ECO:0000256" key="1">
    <source>
        <dbReference type="ARBA" id="ARBA00022448"/>
    </source>
</evidence>
<evidence type="ECO:0000256" key="6">
    <source>
        <dbReference type="ARBA" id="ARBA00023004"/>
    </source>
</evidence>